<evidence type="ECO:0000313" key="2">
    <source>
        <dbReference type="Proteomes" id="UP000008461"/>
    </source>
</evidence>
<dbReference type="eggNOG" id="COG3677">
    <property type="taxonomic scope" value="Bacteria"/>
</dbReference>
<dbReference type="HOGENOM" id="CLU_065539_0_0_10"/>
<dbReference type="RefSeq" id="WP_013765959.1">
    <property type="nucleotide sequence ID" value="NC_015510.1"/>
</dbReference>
<keyword evidence="2" id="KW-1185">Reference proteome</keyword>
<dbReference type="Proteomes" id="UP000008461">
    <property type="component" value="Chromosome"/>
</dbReference>
<dbReference type="AlphaFoldDB" id="F4KXQ8"/>
<accession>F4KXQ8</accession>
<protein>
    <submittedName>
        <fullName evidence="1">Uncharacterized protein</fullName>
    </submittedName>
</protein>
<evidence type="ECO:0000313" key="1">
    <source>
        <dbReference type="EMBL" id="AEE51419.1"/>
    </source>
</evidence>
<sequence>MPLTKAEFEELKKHQYCDNESCSKYGIVGGGNIKTHSFASGQGYCNCCKGKPFAMRKGTMFYGLRTPIDKIVHILGLLCSGMGQNAICRSEGVTNDSIRSWIILASEQVSAFSEYMQKDMHLSQVQIDEFWSFIRKKENLSEVEQEAGQTSKEIAANQGDRWTFVGILPDSSYIHTLHHGERTLEQATAFVGKIKAKSDQASPLFASDDWFYEKALLEHYGMDFHPPYAGRGRYPKAKRIPLADLNYVQVQKKRDERGRLEEINYNIIYGTPQSVAQVFKQAERCKTINTVYVESRNGKFRKDDARLIRRTLCHSKKAIFHDAQIDFTAQVMNYTRCNDGLKICITPNAALFTPKYQHRTPAMAQGLIDKPLTIKELLFRRPQILP</sequence>
<reference key="2">
    <citation type="submission" date="2011-04" db="EMBL/GenBank/DDBJ databases">
        <title>Complete sequence of chromosome of Haliscomenobacter hydrossis DSM 1100.</title>
        <authorList>
            <consortium name="US DOE Joint Genome Institute (JGI-PGF)"/>
            <person name="Lucas S."/>
            <person name="Han J."/>
            <person name="Lapidus A."/>
            <person name="Bruce D."/>
            <person name="Goodwin L."/>
            <person name="Pitluck S."/>
            <person name="Peters L."/>
            <person name="Kyrpides N."/>
            <person name="Mavromatis K."/>
            <person name="Ivanova N."/>
            <person name="Ovchinnikova G."/>
            <person name="Pagani I."/>
            <person name="Daligault H."/>
            <person name="Detter J.C."/>
            <person name="Han C."/>
            <person name="Land M."/>
            <person name="Hauser L."/>
            <person name="Markowitz V."/>
            <person name="Cheng J.-F."/>
            <person name="Hugenholtz P."/>
            <person name="Woyke T."/>
            <person name="Wu D."/>
            <person name="Verbarg S."/>
            <person name="Frueling A."/>
            <person name="Brambilla E."/>
            <person name="Klenk H.-P."/>
            <person name="Eisen J.A."/>
        </authorList>
    </citation>
    <scope>NUCLEOTIDE SEQUENCE</scope>
    <source>
        <strain>DSM 1100</strain>
    </source>
</reference>
<organism evidence="1 2">
    <name type="scientific">Haliscomenobacter hydrossis (strain ATCC 27775 / DSM 1100 / LMG 10767 / O)</name>
    <dbReference type="NCBI Taxonomy" id="760192"/>
    <lineage>
        <taxon>Bacteria</taxon>
        <taxon>Pseudomonadati</taxon>
        <taxon>Bacteroidota</taxon>
        <taxon>Saprospiria</taxon>
        <taxon>Saprospirales</taxon>
        <taxon>Haliscomenobacteraceae</taxon>
        <taxon>Haliscomenobacter</taxon>
    </lineage>
</organism>
<dbReference type="KEGG" id="hhy:Halhy_3565"/>
<name>F4KXQ8_HALH1</name>
<dbReference type="STRING" id="760192.Halhy_3565"/>
<gene>
    <name evidence="1" type="ordered locus">Halhy_3565</name>
</gene>
<proteinExistence type="predicted"/>
<dbReference type="EMBL" id="CP002691">
    <property type="protein sequence ID" value="AEE51419.1"/>
    <property type="molecule type" value="Genomic_DNA"/>
</dbReference>
<reference evidence="1 2" key="1">
    <citation type="journal article" date="2011" name="Stand. Genomic Sci.">
        <title>Complete genome sequence of Haliscomenobacter hydrossis type strain (O).</title>
        <authorList>
            <consortium name="US DOE Joint Genome Institute (JGI-PGF)"/>
            <person name="Daligault H."/>
            <person name="Lapidus A."/>
            <person name="Zeytun A."/>
            <person name="Nolan M."/>
            <person name="Lucas S."/>
            <person name="Del Rio T.G."/>
            <person name="Tice H."/>
            <person name="Cheng J.F."/>
            <person name="Tapia R."/>
            <person name="Han C."/>
            <person name="Goodwin L."/>
            <person name="Pitluck S."/>
            <person name="Liolios K."/>
            <person name="Pagani I."/>
            <person name="Ivanova N."/>
            <person name="Huntemann M."/>
            <person name="Mavromatis K."/>
            <person name="Mikhailova N."/>
            <person name="Pati A."/>
            <person name="Chen A."/>
            <person name="Palaniappan K."/>
            <person name="Land M."/>
            <person name="Hauser L."/>
            <person name="Brambilla E.M."/>
            <person name="Rohde M."/>
            <person name="Verbarg S."/>
            <person name="Goker M."/>
            <person name="Bristow J."/>
            <person name="Eisen J.A."/>
            <person name="Markowitz V."/>
            <person name="Hugenholtz P."/>
            <person name="Kyrpides N.C."/>
            <person name="Klenk H.P."/>
            <person name="Woyke T."/>
        </authorList>
    </citation>
    <scope>NUCLEOTIDE SEQUENCE [LARGE SCALE GENOMIC DNA]</scope>
    <source>
        <strain evidence="2">ATCC 27775 / DSM 1100 / LMG 10767 / O</strain>
    </source>
</reference>